<dbReference type="Proteomes" id="UP000246740">
    <property type="component" value="Unassembled WGS sequence"/>
</dbReference>
<evidence type="ECO:0000313" key="7">
    <source>
        <dbReference type="EMBL" id="PWZ00059.1"/>
    </source>
</evidence>
<accession>A0A317XRT2</accession>
<keyword evidence="4" id="KW-0326">Glycosidase</keyword>
<comment type="similarity">
    <text evidence="1 4">Belongs to the glycosyl hydrolase 30 family.</text>
</comment>
<evidence type="ECO:0000256" key="3">
    <source>
        <dbReference type="ARBA" id="ARBA00022801"/>
    </source>
</evidence>
<dbReference type="STRING" id="1882483.A0A317XRT2"/>
<dbReference type="PANTHER" id="PTHR11069:SF23">
    <property type="entry name" value="LYSOSOMAL ACID GLUCOSYLCERAMIDASE"/>
    <property type="match status" value="1"/>
</dbReference>
<organism evidence="7 8">
    <name type="scientific">Testicularia cyperi</name>
    <dbReference type="NCBI Taxonomy" id="1882483"/>
    <lineage>
        <taxon>Eukaryota</taxon>
        <taxon>Fungi</taxon>
        <taxon>Dikarya</taxon>
        <taxon>Basidiomycota</taxon>
        <taxon>Ustilaginomycotina</taxon>
        <taxon>Ustilaginomycetes</taxon>
        <taxon>Ustilaginales</taxon>
        <taxon>Anthracoideaceae</taxon>
        <taxon>Testicularia</taxon>
    </lineage>
</organism>
<dbReference type="SUPFAM" id="SSF51445">
    <property type="entry name" value="(Trans)glycosidases"/>
    <property type="match status" value="1"/>
</dbReference>
<dbReference type="Gene3D" id="2.60.40.1180">
    <property type="entry name" value="Golgi alpha-mannosidase II"/>
    <property type="match status" value="1"/>
</dbReference>
<dbReference type="GO" id="GO:0004348">
    <property type="term" value="F:glucosylceramidase activity"/>
    <property type="evidence" value="ECO:0007669"/>
    <property type="project" value="InterPro"/>
</dbReference>
<name>A0A317XRT2_9BASI</name>
<evidence type="ECO:0000256" key="4">
    <source>
        <dbReference type="RuleBase" id="RU361188"/>
    </source>
</evidence>
<reference evidence="7 8" key="1">
    <citation type="journal article" date="2018" name="Mol. Biol. Evol.">
        <title>Broad Genomic Sampling Reveals a Smut Pathogenic Ancestry of the Fungal Clade Ustilaginomycotina.</title>
        <authorList>
            <person name="Kijpornyongpan T."/>
            <person name="Mondo S.J."/>
            <person name="Barry K."/>
            <person name="Sandor L."/>
            <person name="Lee J."/>
            <person name="Lipzen A."/>
            <person name="Pangilinan J."/>
            <person name="LaButti K."/>
            <person name="Hainaut M."/>
            <person name="Henrissat B."/>
            <person name="Grigoriev I.V."/>
            <person name="Spatafora J.W."/>
            <person name="Aime M.C."/>
        </authorList>
    </citation>
    <scope>NUCLEOTIDE SEQUENCE [LARGE SCALE GENOMIC DNA]</scope>
    <source>
        <strain evidence="7 8">MCA 3645</strain>
    </source>
</reference>
<dbReference type="InterPro" id="IPR017853">
    <property type="entry name" value="GH"/>
</dbReference>
<evidence type="ECO:0000259" key="6">
    <source>
        <dbReference type="Pfam" id="PF02055"/>
    </source>
</evidence>
<feature type="domain" description="Glycosyl hydrolase family 30 TIM-barrel" evidence="6">
    <location>
        <begin position="130"/>
        <end position="394"/>
    </location>
</feature>
<dbReference type="InParanoid" id="A0A317XRT2"/>
<evidence type="ECO:0000256" key="5">
    <source>
        <dbReference type="SAM" id="Phobius"/>
    </source>
</evidence>
<dbReference type="OrthoDB" id="2160638at2759"/>
<sequence length="581" mass="62889">MLSSSPDGGAERGFGYTEKPKSRWGRLTRTKKLLILGAIALALLALILGLALGLTVGKKAKEDENPDSDFVPNNVGGNRTSLLTSGYWYTAPENGTNFNWTRADAGLGAYRADSQGVDIIIDTSQRYQQIDGFGAALTDSAAYLLMRTKNRQPVLYNRLMDFLFNNATGLQVTRVTMGSSDFSVNSAYSYLDNGPTFSQASSQLNNVNSLLSGFSIDNTETSMYVIPVLLDALKRNPDLKVVLSPWSPPAFMKSNDTLNGGTLRDGFVPALAAYYARTAEAFDSAGITPWAMTLQNEPSNVASYPSMGMNSSVQSELAGQLKGALARVNLNSVQVWAHDDNYSGYAGAADIVNANASAVDGVAFHCYRGDPSEIANFTSSLRSGNSKNIYMTECTGTGAPNDRWEGIQAWLRRVYWPVIRQNSRTVLQWNLALDSGYAPRLSTSYCSSCTGSLTLSSNRNPANPYVTYNDQFYLTSHFAGATTDLTNVGGGQAVRVATSQGSQYSLQRSDWDCLNWETYAAPINGTSLNDPSTTSDSPTRRISLVIANTCSDTKNVVISSDGRRSTFPVQQGLTTFVWTSP</sequence>
<gene>
    <name evidence="7" type="ORF">BCV70DRAFT_189826</name>
</gene>
<evidence type="ECO:0000313" key="8">
    <source>
        <dbReference type="Proteomes" id="UP000246740"/>
    </source>
</evidence>
<dbReference type="GO" id="GO:0006680">
    <property type="term" value="P:glucosylceramide catabolic process"/>
    <property type="evidence" value="ECO:0007669"/>
    <property type="project" value="TreeGrafter"/>
</dbReference>
<keyword evidence="8" id="KW-1185">Reference proteome</keyword>
<keyword evidence="5" id="KW-0472">Membrane</keyword>
<keyword evidence="3 4" id="KW-0378">Hydrolase</keyword>
<proteinExistence type="inferred from homology"/>
<feature type="transmembrane region" description="Helical" evidence="5">
    <location>
        <begin position="33"/>
        <end position="56"/>
    </location>
</feature>
<dbReference type="GO" id="GO:0016020">
    <property type="term" value="C:membrane"/>
    <property type="evidence" value="ECO:0007669"/>
    <property type="project" value="GOC"/>
</dbReference>
<keyword evidence="2" id="KW-0732">Signal</keyword>
<evidence type="ECO:0000256" key="2">
    <source>
        <dbReference type="ARBA" id="ARBA00022729"/>
    </source>
</evidence>
<dbReference type="EMBL" id="KZ819193">
    <property type="protein sequence ID" value="PWZ00059.1"/>
    <property type="molecule type" value="Genomic_DNA"/>
</dbReference>
<evidence type="ECO:0000256" key="1">
    <source>
        <dbReference type="ARBA" id="ARBA00005382"/>
    </source>
</evidence>
<dbReference type="InterPro" id="IPR033453">
    <property type="entry name" value="Glyco_hydro_30_TIM-barrel"/>
</dbReference>
<dbReference type="Gene3D" id="3.20.20.80">
    <property type="entry name" value="Glycosidases"/>
    <property type="match status" value="1"/>
</dbReference>
<dbReference type="InterPro" id="IPR001139">
    <property type="entry name" value="Glyco_hydro_30"/>
</dbReference>
<protein>
    <submittedName>
        <fullName evidence="7">Glycoside hydrolase</fullName>
    </submittedName>
</protein>
<dbReference type="InterPro" id="IPR013780">
    <property type="entry name" value="Glyco_hydro_b"/>
</dbReference>
<dbReference type="Pfam" id="PF02055">
    <property type="entry name" value="Glyco_hydro_30"/>
    <property type="match status" value="1"/>
</dbReference>
<keyword evidence="5" id="KW-0812">Transmembrane</keyword>
<keyword evidence="5" id="KW-1133">Transmembrane helix</keyword>
<dbReference type="AlphaFoldDB" id="A0A317XRT2"/>
<dbReference type="PANTHER" id="PTHR11069">
    <property type="entry name" value="GLUCOSYLCERAMIDASE"/>
    <property type="match status" value="1"/>
</dbReference>